<dbReference type="OrthoDB" id="5297263at2"/>
<dbReference type="Gene3D" id="3.40.190.290">
    <property type="match status" value="1"/>
</dbReference>
<dbReference type="GO" id="GO:0003677">
    <property type="term" value="F:DNA binding"/>
    <property type="evidence" value="ECO:0007669"/>
    <property type="project" value="UniProtKB-KW"/>
</dbReference>
<evidence type="ECO:0000313" key="8">
    <source>
        <dbReference type="Proteomes" id="UP000057737"/>
    </source>
</evidence>
<evidence type="ECO:0000256" key="1">
    <source>
        <dbReference type="ARBA" id="ARBA00003502"/>
    </source>
</evidence>
<keyword evidence="3" id="KW-0805">Transcription regulation</keyword>
<comment type="similarity">
    <text evidence="2">Belongs to the LysR transcriptional regulatory family.</text>
</comment>
<evidence type="ECO:0000256" key="2">
    <source>
        <dbReference type="ARBA" id="ARBA00009437"/>
    </source>
</evidence>
<keyword evidence="8" id="KW-1185">Reference proteome</keyword>
<sequence>MDLRQLRYFVSVADSGSISAAAVILHVAQSAVSRQILRLEDEVGGVLFQRSITGVELTESGHVLLERARFILREIESATNDVSTFSRGMRGTVRMAAPASAGRVLYVPLVQRFHAQFPQVQLELSEGTTDEMLRSLAAGTLDLGLVTEVDPREDVMLKPILREEAVLLAPVGNPLSKRKSIVARDLPKMPIIIAPGLRRIFEERYGALRPVVQIHSSNPAAELTRSGVGYAVVPRSALSTPDVWRGLQGVPVRGLNTTRMIAWGKGRPASLAARALRVAVEQLVCQRIEEKIFLPVSVKA</sequence>
<dbReference type="InterPro" id="IPR036388">
    <property type="entry name" value="WH-like_DNA-bd_sf"/>
</dbReference>
<dbReference type="InterPro" id="IPR036390">
    <property type="entry name" value="WH_DNA-bd_sf"/>
</dbReference>
<dbReference type="Proteomes" id="UP000057737">
    <property type="component" value="Unassembled WGS sequence"/>
</dbReference>
<feature type="domain" description="HTH lysR-type" evidence="6">
    <location>
        <begin position="1"/>
        <end position="58"/>
    </location>
</feature>
<dbReference type="PROSITE" id="PS50931">
    <property type="entry name" value="HTH_LYSR"/>
    <property type="match status" value="1"/>
</dbReference>
<dbReference type="EMBL" id="LNCU01000130">
    <property type="protein sequence ID" value="KWV43936.1"/>
    <property type="molecule type" value="Genomic_DNA"/>
</dbReference>
<dbReference type="GO" id="GO:0005829">
    <property type="term" value="C:cytosol"/>
    <property type="evidence" value="ECO:0007669"/>
    <property type="project" value="TreeGrafter"/>
</dbReference>
<dbReference type="PRINTS" id="PR00039">
    <property type="entry name" value="HTHLYSR"/>
</dbReference>
<evidence type="ECO:0000256" key="4">
    <source>
        <dbReference type="ARBA" id="ARBA00023125"/>
    </source>
</evidence>
<gene>
    <name evidence="7" type="ORF">AS156_24460</name>
</gene>
<dbReference type="Gene3D" id="1.10.10.10">
    <property type="entry name" value="Winged helix-like DNA-binding domain superfamily/Winged helix DNA-binding domain"/>
    <property type="match status" value="1"/>
</dbReference>
<proteinExistence type="inferred from homology"/>
<dbReference type="GO" id="GO:0003700">
    <property type="term" value="F:DNA-binding transcription factor activity"/>
    <property type="evidence" value="ECO:0007669"/>
    <property type="project" value="InterPro"/>
</dbReference>
<dbReference type="AlphaFoldDB" id="A0A109J7S9"/>
<dbReference type="Pfam" id="PF00126">
    <property type="entry name" value="HTH_1"/>
    <property type="match status" value="1"/>
</dbReference>
<comment type="function">
    <text evidence="1">NodD regulates the expression of the nodABCFE genes which encode other nodulation proteins. NodD is also a negative regulator of its own expression. Binds flavonoids as inducers.</text>
</comment>
<comment type="caution">
    <text evidence="7">The sequence shown here is derived from an EMBL/GenBank/DDBJ whole genome shotgun (WGS) entry which is preliminary data.</text>
</comment>
<dbReference type="SUPFAM" id="SSF53850">
    <property type="entry name" value="Periplasmic binding protein-like II"/>
    <property type="match status" value="1"/>
</dbReference>
<dbReference type="CDD" id="cd05466">
    <property type="entry name" value="PBP2_LTTR_substrate"/>
    <property type="match status" value="1"/>
</dbReference>
<dbReference type="Pfam" id="PF03466">
    <property type="entry name" value="LysR_substrate"/>
    <property type="match status" value="1"/>
</dbReference>
<keyword evidence="4" id="KW-0238">DNA-binding</keyword>
<dbReference type="SUPFAM" id="SSF46785">
    <property type="entry name" value="Winged helix' DNA-binding domain"/>
    <property type="match status" value="1"/>
</dbReference>
<evidence type="ECO:0000256" key="5">
    <source>
        <dbReference type="ARBA" id="ARBA00023163"/>
    </source>
</evidence>
<dbReference type="InterPro" id="IPR005119">
    <property type="entry name" value="LysR_subst-bd"/>
</dbReference>
<evidence type="ECO:0000259" key="6">
    <source>
        <dbReference type="PROSITE" id="PS50931"/>
    </source>
</evidence>
<evidence type="ECO:0000256" key="3">
    <source>
        <dbReference type="ARBA" id="ARBA00023015"/>
    </source>
</evidence>
<protein>
    <recommendedName>
        <fullName evidence="6">HTH lysR-type domain-containing protein</fullName>
    </recommendedName>
</protein>
<dbReference type="PANTHER" id="PTHR30419">
    <property type="entry name" value="HTH-TYPE TRANSCRIPTIONAL REGULATOR YBHD"/>
    <property type="match status" value="1"/>
</dbReference>
<accession>A0A109J7S9</accession>
<dbReference type="InterPro" id="IPR000847">
    <property type="entry name" value="LysR_HTH_N"/>
</dbReference>
<dbReference type="InterPro" id="IPR050950">
    <property type="entry name" value="HTH-type_LysR_regulators"/>
</dbReference>
<keyword evidence="5" id="KW-0804">Transcription</keyword>
<name>A0A109J7S9_9BRAD</name>
<dbReference type="RefSeq" id="WP_066515968.1">
    <property type="nucleotide sequence ID" value="NZ_LNCU01000130.1"/>
</dbReference>
<reference evidence="7 8" key="1">
    <citation type="submission" date="2015-11" db="EMBL/GenBank/DDBJ databases">
        <title>Draft Genome Sequence of the Strain BR 10303 (Bradyrhizobium sp.) isolated from nodules of Centrolobium paraense.</title>
        <authorList>
            <person name="Zelli J.E."/>
            <person name="Simoes-Araujo J.L."/>
            <person name="Barauna A.C."/>
            <person name="Silva K."/>
        </authorList>
    </citation>
    <scope>NUCLEOTIDE SEQUENCE [LARGE SCALE GENOMIC DNA]</scope>
    <source>
        <strain evidence="7 8">BR 10303</strain>
    </source>
</reference>
<evidence type="ECO:0000313" key="7">
    <source>
        <dbReference type="EMBL" id="KWV43936.1"/>
    </source>
</evidence>
<dbReference type="FunFam" id="1.10.10.10:FF:000001">
    <property type="entry name" value="LysR family transcriptional regulator"/>
    <property type="match status" value="1"/>
</dbReference>
<organism evidence="7 8">
    <name type="scientific">Bradyrhizobium macuxiense</name>
    <dbReference type="NCBI Taxonomy" id="1755647"/>
    <lineage>
        <taxon>Bacteria</taxon>
        <taxon>Pseudomonadati</taxon>
        <taxon>Pseudomonadota</taxon>
        <taxon>Alphaproteobacteria</taxon>
        <taxon>Hyphomicrobiales</taxon>
        <taxon>Nitrobacteraceae</taxon>
        <taxon>Bradyrhizobium</taxon>
    </lineage>
</organism>